<proteinExistence type="inferred from homology"/>
<dbReference type="InterPro" id="IPR008515">
    <property type="entry name" value="Ubiquitin-like_Pup"/>
</dbReference>
<dbReference type="RefSeq" id="WP_132622080.1">
    <property type="nucleotide sequence ID" value="NZ_SMKV01000010.1"/>
</dbReference>
<comment type="similarity">
    <text evidence="2">Belongs to the prokaryotic ubiquitin-like protein family.</text>
</comment>
<comment type="pathway">
    <text evidence="1">Protein degradation; proteasomal Pup-dependent pathway.</text>
</comment>
<reference evidence="6 7" key="1">
    <citation type="submission" date="2019-03" db="EMBL/GenBank/DDBJ databases">
        <title>Draft genome sequences of novel Actinobacteria.</title>
        <authorList>
            <person name="Sahin N."/>
            <person name="Ay H."/>
            <person name="Saygin H."/>
        </authorList>
    </citation>
    <scope>NUCLEOTIDE SEQUENCE [LARGE SCALE GENOMIC DNA]</scope>
    <source>
        <strain evidence="6 7">16K404</strain>
    </source>
</reference>
<evidence type="ECO:0000256" key="3">
    <source>
        <dbReference type="ARBA" id="ARBA00016748"/>
    </source>
</evidence>
<keyword evidence="7" id="KW-1185">Reference proteome</keyword>
<gene>
    <name evidence="6" type="ORF">E1161_10440</name>
</gene>
<evidence type="ECO:0000313" key="7">
    <source>
        <dbReference type="Proteomes" id="UP000294744"/>
    </source>
</evidence>
<dbReference type="GO" id="GO:0019941">
    <property type="term" value="P:modification-dependent protein catabolic process"/>
    <property type="evidence" value="ECO:0007669"/>
    <property type="project" value="InterPro"/>
</dbReference>
<protein>
    <recommendedName>
        <fullName evidence="3">Prokaryotic ubiquitin-like protein Pup</fullName>
    </recommendedName>
    <alternativeName>
        <fullName evidence="4">Bacterial ubiquitin-like modifier</fullName>
    </alternativeName>
</protein>
<evidence type="ECO:0000256" key="2">
    <source>
        <dbReference type="ARBA" id="ARBA00010616"/>
    </source>
</evidence>
<dbReference type="Pfam" id="PF05639">
    <property type="entry name" value="Pup"/>
    <property type="match status" value="1"/>
</dbReference>
<evidence type="ECO:0000256" key="1">
    <source>
        <dbReference type="ARBA" id="ARBA00004707"/>
    </source>
</evidence>
<name>A0A4V2Y7U3_9PSEU</name>
<evidence type="ECO:0000256" key="4">
    <source>
        <dbReference type="ARBA" id="ARBA00032321"/>
    </source>
</evidence>
<evidence type="ECO:0000256" key="5">
    <source>
        <dbReference type="SAM" id="MobiDB-lite"/>
    </source>
</evidence>
<accession>A0A4V2Y7U3</accession>
<feature type="region of interest" description="Disordered" evidence="5">
    <location>
        <begin position="1"/>
        <end position="63"/>
    </location>
</feature>
<dbReference type="AlphaFoldDB" id="A0A4V2Y7U3"/>
<dbReference type="NCBIfam" id="TIGR03687">
    <property type="entry name" value="pupylate_cterm"/>
    <property type="match status" value="1"/>
</dbReference>
<dbReference type="EMBL" id="SMKV01000010">
    <property type="protein sequence ID" value="TDC93425.1"/>
    <property type="molecule type" value="Genomic_DNA"/>
</dbReference>
<feature type="compositionally biased region" description="Acidic residues" evidence="5">
    <location>
        <begin position="34"/>
        <end position="50"/>
    </location>
</feature>
<sequence length="63" mass="7269">MHRERPRTPAKGDEEAERGPATSGQQRRERLDETTDDLLDDIDDVLEEDPQTFVRGYVQKNGQ</sequence>
<organism evidence="6 7">
    <name type="scientific">Saccharopolyspora aridisoli</name>
    <dbReference type="NCBI Taxonomy" id="2530385"/>
    <lineage>
        <taxon>Bacteria</taxon>
        <taxon>Bacillati</taxon>
        <taxon>Actinomycetota</taxon>
        <taxon>Actinomycetes</taxon>
        <taxon>Pseudonocardiales</taxon>
        <taxon>Pseudonocardiaceae</taxon>
        <taxon>Saccharopolyspora</taxon>
    </lineage>
</organism>
<dbReference type="GO" id="GO:0070628">
    <property type="term" value="F:proteasome binding"/>
    <property type="evidence" value="ECO:0007669"/>
    <property type="project" value="InterPro"/>
</dbReference>
<dbReference type="Proteomes" id="UP000294744">
    <property type="component" value="Unassembled WGS sequence"/>
</dbReference>
<dbReference type="UniPathway" id="UPA00997"/>
<dbReference type="GO" id="GO:0031386">
    <property type="term" value="F:protein tag activity"/>
    <property type="evidence" value="ECO:0007669"/>
    <property type="project" value="InterPro"/>
</dbReference>
<evidence type="ECO:0000313" key="6">
    <source>
        <dbReference type="EMBL" id="TDC93425.1"/>
    </source>
</evidence>
<dbReference type="GO" id="GO:0070490">
    <property type="term" value="P:protein pupylation"/>
    <property type="evidence" value="ECO:0007669"/>
    <property type="project" value="InterPro"/>
</dbReference>
<feature type="compositionally biased region" description="Basic and acidic residues" evidence="5">
    <location>
        <begin position="1"/>
        <end position="13"/>
    </location>
</feature>
<comment type="caution">
    <text evidence="6">The sequence shown here is derived from an EMBL/GenBank/DDBJ whole genome shotgun (WGS) entry which is preliminary data.</text>
</comment>
<dbReference type="GO" id="GO:0010498">
    <property type="term" value="P:proteasomal protein catabolic process"/>
    <property type="evidence" value="ECO:0007669"/>
    <property type="project" value="InterPro"/>
</dbReference>